<evidence type="ECO:0000259" key="2">
    <source>
        <dbReference type="Pfam" id="PF17919"/>
    </source>
</evidence>
<dbReference type="FunFam" id="3.30.70.270:FF:000020">
    <property type="entry name" value="Transposon Tf2-6 polyprotein-like Protein"/>
    <property type="match status" value="1"/>
</dbReference>
<dbReference type="InterPro" id="IPR043502">
    <property type="entry name" value="DNA/RNA_pol_sf"/>
</dbReference>
<accession>Q5KTL9</accession>
<reference evidence="3" key="1">
    <citation type="journal article" date="2005" name="Insect Mol. Biol.">
        <title>Partial deletions of the W chromosome due to reciprocal translocation in the silkworm Bombyx mori.</title>
        <authorList>
            <person name="Abe H."/>
            <person name="Seki M."/>
            <person name="Ohbayashi F."/>
            <person name="Tanaka N."/>
            <person name="Yamashita J."/>
            <person name="Fujii T."/>
            <person name="Yokoyama T."/>
            <person name="Takahashi M."/>
            <person name="Banno Y."/>
            <person name="Sahara K."/>
            <person name="Yoshido A."/>
            <person name="Ihara J."/>
            <person name="Yasukochi Y."/>
            <person name="Mita K."/>
            <person name="Ajimura M."/>
            <person name="Suzuki M.G."/>
            <person name="Oshiki T."/>
            <person name="Shimada T."/>
        </authorList>
    </citation>
    <scope>NUCLEOTIDE SEQUENCE</scope>
    <source>
        <strain evidence="3">P50</strain>
    </source>
</reference>
<dbReference type="EMBL" id="AB126066">
    <property type="protein sequence ID" value="BAD86658.1"/>
    <property type="molecule type" value="Genomic_DNA"/>
</dbReference>
<dbReference type="AlphaFoldDB" id="Q5KTL9"/>
<feature type="domain" description="Reverse transcriptase/retrotransposon-derived protein RNase H-like" evidence="2">
    <location>
        <begin position="58"/>
        <end position="138"/>
    </location>
</feature>
<proteinExistence type="predicted"/>
<organism evidence="3">
    <name type="scientific">Bombyx mori</name>
    <name type="common">Silk moth</name>
    <dbReference type="NCBI Taxonomy" id="7091"/>
    <lineage>
        <taxon>Eukaryota</taxon>
        <taxon>Metazoa</taxon>
        <taxon>Ecdysozoa</taxon>
        <taxon>Arthropoda</taxon>
        <taxon>Hexapoda</taxon>
        <taxon>Insecta</taxon>
        <taxon>Pterygota</taxon>
        <taxon>Neoptera</taxon>
        <taxon>Endopterygota</taxon>
        <taxon>Lepidoptera</taxon>
        <taxon>Glossata</taxon>
        <taxon>Ditrysia</taxon>
        <taxon>Bombycoidea</taxon>
        <taxon>Bombycidae</taxon>
        <taxon>Bombycinae</taxon>
        <taxon>Bombyx</taxon>
    </lineage>
</organism>
<dbReference type="GO" id="GO:0003964">
    <property type="term" value="F:RNA-directed DNA polymerase activity"/>
    <property type="evidence" value="ECO:0007669"/>
    <property type="project" value="UniProtKB-EC"/>
</dbReference>
<dbReference type="PANTHER" id="PTHR34072">
    <property type="entry name" value="ENZYMATIC POLYPROTEIN-RELATED"/>
    <property type="match status" value="1"/>
</dbReference>
<feature type="non-terminal residue" evidence="3">
    <location>
        <position position="139"/>
    </location>
</feature>
<name>Q5KTL9_BOMMO</name>
<dbReference type="EC" id="2.7.7.49" evidence="1"/>
<dbReference type="PANTHER" id="PTHR34072:SF52">
    <property type="entry name" value="RIBONUCLEASE H"/>
    <property type="match status" value="1"/>
</dbReference>
<sequence>WPSERKVQALINSPVPTNVKQVRQLLGLAGYFRRYIAGYASKAAPIAKLTCKGVPFVWGEEQELARQYLIDCMTNEPVLAIFNPILPTELHTDASSIGYGAVLIQEHADKKRRVIAYFSKTTQGAEPRYHAYELETLAT</sequence>
<protein>
    <recommendedName>
        <fullName evidence="1">RNA-directed DNA polymerase</fullName>
        <ecNumber evidence="1">2.7.7.49</ecNumber>
    </recommendedName>
</protein>
<dbReference type="SUPFAM" id="SSF56672">
    <property type="entry name" value="DNA/RNA polymerases"/>
    <property type="match status" value="1"/>
</dbReference>
<dbReference type="Gene3D" id="3.30.70.270">
    <property type="match status" value="1"/>
</dbReference>
<dbReference type="Pfam" id="PF17919">
    <property type="entry name" value="RT_RNaseH_2"/>
    <property type="match status" value="1"/>
</dbReference>
<dbReference type="InterPro" id="IPR041577">
    <property type="entry name" value="RT_RNaseH_2"/>
</dbReference>
<evidence type="ECO:0000313" key="3">
    <source>
        <dbReference type="EMBL" id="BAD86658.1"/>
    </source>
</evidence>
<evidence type="ECO:0000256" key="1">
    <source>
        <dbReference type="ARBA" id="ARBA00012493"/>
    </source>
</evidence>
<dbReference type="InterPro" id="IPR043128">
    <property type="entry name" value="Rev_trsase/Diguanyl_cyclase"/>
</dbReference>
<feature type="non-terminal residue" evidence="3">
    <location>
        <position position="1"/>
    </location>
</feature>